<dbReference type="EMBL" id="JYON01000001">
    <property type="protein sequence ID" value="KJH73422.1"/>
    <property type="molecule type" value="Genomic_DNA"/>
</dbReference>
<reference evidence="1 2" key="1">
    <citation type="submission" date="2015-02" db="EMBL/GenBank/DDBJ databases">
        <title>Draft genome of a novel marine cyanobacterium (Chroococcales) isolated from South Atlantic Ocean.</title>
        <authorList>
            <person name="Rigonato J."/>
            <person name="Alvarenga D.O."/>
            <person name="Branco L.H."/>
            <person name="Varani A.M."/>
            <person name="Brandini F.P."/>
            <person name="Fiore M.F."/>
        </authorList>
    </citation>
    <scope>NUCLEOTIDE SEQUENCE [LARGE SCALE GENOMIC DNA]</scope>
    <source>
        <strain evidence="1 2">CENA595</strain>
    </source>
</reference>
<gene>
    <name evidence="1" type="ORF">UH38_01205</name>
</gene>
<evidence type="ECO:0000313" key="2">
    <source>
        <dbReference type="Proteomes" id="UP000032452"/>
    </source>
</evidence>
<proteinExistence type="predicted"/>
<dbReference type="RefSeq" id="WP_045052770.1">
    <property type="nucleotide sequence ID" value="NZ_CAWMDP010000017.1"/>
</dbReference>
<dbReference type="Proteomes" id="UP000032452">
    <property type="component" value="Unassembled WGS sequence"/>
</dbReference>
<dbReference type="STRING" id="1618023.UH38_01205"/>
<name>A0A0D8ZYD8_9CYAN</name>
<accession>A0A0D8ZYD8</accession>
<protein>
    <submittedName>
        <fullName evidence="1">Uncharacterized protein</fullName>
    </submittedName>
</protein>
<comment type="caution">
    <text evidence="1">The sequence shown here is derived from an EMBL/GenBank/DDBJ whole genome shotgun (WGS) entry which is preliminary data.</text>
</comment>
<keyword evidence="2" id="KW-1185">Reference proteome</keyword>
<sequence length="69" mass="7941">MNQSRIPDPETRRRSVERMREVCRQFDILNLMLDETIALAEADIRNSPLNAYRLGKIKSPAPENSQVDA</sequence>
<dbReference type="OrthoDB" id="574284at2"/>
<organism evidence="1 2">
    <name type="scientific">Aliterella atlantica CENA595</name>
    <dbReference type="NCBI Taxonomy" id="1618023"/>
    <lineage>
        <taxon>Bacteria</taxon>
        <taxon>Bacillati</taxon>
        <taxon>Cyanobacteriota</taxon>
        <taxon>Cyanophyceae</taxon>
        <taxon>Chroococcidiopsidales</taxon>
        <taxon>Aliterellaceae</taxon>
        <taxon>Aliterella</taxon>
    </lineage>
</organism>
<evidence type="ECO:0000313" key="1">
    <source>
        <dbReference type="EMBL" id="KJH73422.1"/>
    </source>
</evidence>
<dbReference type="AlphaFoldDB" id="A0A0D8ZYD8"/>